<sequence length="89" mass="10322">MNMQQSQSPEEILKAMAEGATSSLNLDKPAEKAIYTAPRMSNSFLRRFVQNLRKKGYDDKKVIEMVLNFDKDVERGSITQEYLENYKKN</sequence>
<dbReference type="Proteomes" id="UP000781173">
    <property type="component" value="Unassembled WGS sequence"/>
</dbReference>
<reference evidence="1" key="1">
    <citation type="journal article" date="2022" name="ISME J.">
        <title>A general approach to explore prokaryotic protein glycosylation reveals the unique surface layer modulation of an anammox bacterium.</title>
        <authorList>
            <person name="Pabst M."/>
            <person name="Grouzdev D.S."/>
            <person name="Lawson C.E."/>
            <person name="Kleikamp H.B.C."/>
            <person name="de Ram C."/>
            <person name="Louwen R."/>
            <person name="Lin Y.M."/>
            <person name="Lucker S."/>
            <person name="van Loosdrecht M.C.M."/>
            <person name="Laureni M."/>
        </authorList>
    </citation>
    <scope>NUCLEOTIDE SEQUENCE</scope>
    <source>
        <strain evidence="1">BROCD043</strain>
    </source>
</reference>
<protein>
    <submittedName>
        <fullName evidence="1">Uncharacterized protein</fullName>
    </submittedName>
</protein>
<proteinExistence type="predicted"/>
<dbReference type="AlphaFoldDB" id="A0A952AJF3"/>
<evidence type="ECO:0000313" key="2">
    <source>
        <dbReference type="Proteomes" id="UP000781173"/>
    </source>
</evidence>
<comment type="caution">
    <text evidence="1">The sequence shown here is derived from an EMBL/GenBank/DDBJ whole genome shotgun (WGS) entry which is preliminary data.</text>
</comment>
<dbReference type="EMBL" id="JACFOF010000001">
    <property type="protein sequence ID" value="MBW7953300.1"/>
    <property type="molecule type" value="Genomic_DNA"/>
</dbReference>
<evidence type="ECO:0000313" key="1">
    <source>
        <dbReference type="EMBL" id="MBW7953300.1"/>
    </source>
</evidence>
<gene>
    <name evidence="1" type="ORF">H3C67_00770</name>
</gene>
<accession>A0A952AJF3</accession>
<name>A0A952AJF3_9BACT</name>
<organism evidence="1 2">
    <name type="scientific">Candidatus Dojkabacteria bacterium</name>
    <dbReference type="NCBI Taxonomy" id="2099670"/>
    <lineage>
        <taxon>Bacteria</taxon>
        <taxon>Candidatus Dojkabacteria</taxon>
    </lineage>
</organism>